<dbReference type="PANTHER" id="PTHR14042:SF24">
    <property type="entry name" value="PROTEIN DOPEY-1 HOMOLOG"/>
    <property type="match status" value="1"/>
</dbReference>
<keyword evidence="2" id="KW-0653">Protein transport</keyword>
<evidence type="ECO:0000256" key="3">
    <source>
        <dbReference type="ARBA" id="ARBA00046326"/>
    </source>
</evidence>
<comment type="similarity">
    <text evidence="3">Belongs to the DOP1 family.</text>
</comment>
<dbReference type="GO" id="GO:0015031">
    <property type="term" value="P:protein transport"/>
    <property type="evidence" value="ECO:0007669"/>
    <property type="project" value="UniProtKB-KW"/>
</dbReference>
<name>A0A7R9G7W7_TIMSH</name>
<sequence length="214" mass="24240">MNVPLQVLLTYMKFPVIPRRIKISKRLAQCMHPALPSGVHLKALETYDIIFKCMGTNRLSHELFIYSAGGDNLYKTKRLIRPYGLFPLLGHAAMNVRPSLLTVYESHFVPLGERLRPGLSGFLSGVLPGLEEGSDHYDRTNSLLEKVCVEVGLSHFYGCLWDCLACNCSIRLPAISFVLSHFNKKLTMEDQLYMMGTNIDIMVSHRVFTRDTAF</sequence>
<dbReference type="AlphaFoldDB" id="A0A7R9G7W7"/>
<dbReference type="InterPro" id="IPR040314">
    <property type="entry name" value="DOP1"/>
</dbReference>
<keyword evidence="1" id="KW-0813">Transport</keyword>
<dbReference type="InterPro" id="IPR007249">
    <property type="entry name" value="DOP1_N"/>
</dbReference>
<organism evidence="5">
    <name type="scientific">Timema shepardi</name>
    <name type="common">Walking stick</name>
    <dbReference type="NCBI Taxonomy" id="629360"/>
    <lineage>
        <taxon>Eukaryota</taxon>
        <taxon>Metazoa</taxon>
        <taxon>Ecdysozoa</taxon>
        <taxon>Arthropoda</taxon>
        <taxon>Hexapoda</taxon>
        <taxon>Insecta</taxon>
        <taxon>Pterygota</taxon>
        <taxon>Neoptera</taxon>
        <taxon>Polyneoptera</taxon>
        <taxon>Phasmatodea</taxon>
        <taxon>Timematodea</taxon>
        <taxon>Timematoidea</taxon>
        <taxon>Timematidae</taxon>
        <taxon>Timema</taxon>
    </lineage>
</organism>
<evidence type="ECO:0000256" key="1">
    <source>
        <dbReference type="ARBA" id="ARBA00022448"/>
    </source>
</evidence>
<dbReference type="GO" id="GO:0005768">
    <property type="term" value="C:endosome"/>
    <property type="evidence" value="ECO:0007669"/>
    <property type="project" value="TreeGrafter"/>
</dbReference>
<dbReference type="GO" id="GO:0005802">
    <property type="term" value="C:trans-Golgi network"/>
    <property type="evidence" value="ECO:0007669"/>
    <property type="project" value="TreeGrafter"/>
</dbReference>
<accession>A0A7R9G7W7</accession>
<feature type="domain" description="DOP1 N-terminal" evidence="4">
    <location>
        <begin position="6"/>
        <end position="189"/>
    </location>
</feature>
<gene>
    <name evidence="5" type="ORF">TSIB3V08_LOCUS12802</name>
</gene>
<reference evidence="5" key="1">
    <citation type="submission" date="2020-11" db="EMBL/GenBank/DDBJ databases">
        <authorList>
            <person name="Tran Van P."/>
        </authorList>
    </citation>
    <scope>NUCLEOTIDE SEQUENCE</scope>
</reference>
<evidence type="ECO:0000259" key="4">
    <source>
        <dbReference type="Pfam" id="PF04118"/>
    </source>
</evidence>
<dbReference type="GO" id="GO:0005829">
    <property type="term" value="C:cytosol"/>
    <property type="evidence" value="ECO:0007669"/>
    <property type="project" value="GOC"/>
</dbReference>
<evidence type="ECO:0000256" key="2">
    <source>
        <dbReference type="ARBA" id="ARBA00022927"/>
    </source>
</evidence>
<proteinExistence type="inferred from homology"/>
<protein>
    <recommendedName>
        <fullName evidence="4">DOP1 N-terminal domain-containing protein</fullName>
    </recommendedName>
</protein>
<dbReference type="Pfam" id="PF04118">
    <property type="entry name" value="Dopey_N"/>
    <property type="match status" value="1"/>
</dbReference>
<evidence type="ECO:0000313" key="5">
    <source>
        <dbReference type="EMBL" id="CAD7268802.1"/>
    </source>
</evidence>
<dbReference type="EMBL" id="OC016618">
    <property type="protein sequence ID" value="CAD7268802.1"/>
    <property type="molecule type" value="Genomic_DNA"/>
</dbReference>
<dbReference type="PANTHER" id="PTHR14042">
    <property type="entry name" value="DOPEY-RELATED"/>
    <property type="match status" value="1"/>
</dbReference>
<dbReference type="GO" id="GO:0006895">
    <property type="term" value="P:Golgi to endosome transport"/>
    <property type="evidence" value="ECO:0007669"/>
    <property type="project" value="InterPro"/>
</dbReference>